<dbReference type="Proteomes" id="UP000243542">
    <property type="component" value="Unassembled WGS sequence"/>
</dbReference>
<dbReference type="AlphaFoldDB" id="A0A2A9F8R5"/>
<evidence type="ECO:0000313" key="2">
    <source>
        <dbReference type="EMBL" id="PFG46825.1"/>
    </source>
</evidence>
<dbReference type="EMBL" id="PDJK01000002">
    <property type="protein sequence ID" value="PFG46825.1"/>
    <property type="molecule type" value="Genomic_DNA"/>
</dbReference>
<reference evidence="2 3" key="1">
    <citation type="submission" date="2017-10" db="EMBL/GenBank/DDBJ databases">
        <title>Sequencing the genomes of 1000 actinobacteria strains.</title>
        <authorList>
            <person name="Klenk H.-P."/>
        </authorList>
    </citation>
    <scope>NUCLEOTIDE SEQUENCE [LARGE SCALE GENOMIC DNA]</scope>
    <source>
        <strain evidence="2 3">DSM 46092</strain>
    </source>
</reference>
<feature type="compositionally biased region" description="Pro residues" evidence="1">
    <location>
        <begin position="96"/>
        <end position="118"/>
    </location>
</feature>
<feature type="compositionally biased region" description="Low complexity" evidence="1">
    <location>
        <begin position="144"/>
        <end position="156"/>
    </location>
</feature>
<name>A0A2A9F8R5_9PSEU</name>
<evidence type="ECO:0000313" key="3">
    <source>
        <dbReference type="Proteomes" id="UP000243542"/>
    </source>
</evidence>
<feature type="compositionally biased region" description="Pro residues" evidence="1">
    <location>
        <begin position="203"/>
        <end position="212"/>
    </location>
</feature>
<feature type="compositionally biased region" description="Low complexity" evidence="1">
    <location>
        <begin position="26"/>
        <end position="39"/>
    </location>
</feature>
<proteinExistence type="predicted"/>
<feature type="compositionally biased region" description="Polar residues" evidence="1">
    <location>
        <begin position="55"/>
        <end position="66"/>
    </location>
</feature>
<organism evidence="2 3">
    <name type="scientific">Amycolatopsis sulphurea</name>
    <dbReference type="NCBI Taxonomy" id="76022"/>
    <lineage>
        <taxon>Bacteria</taxon>
        <taxon>Bacillati</taxon>
        <taxon>Actinomycetota</taxon>
        <taxon>Actinomycetes</taxon>
        <taxon>Pseudonocardiales</taxon>
        <taxon>Pseudonocardiaceae</taxon>
        <taxon>Amycolatopsis</taxon>
    </lineage>
</organism>
<accession>A0A2A9F8R5</accession>
<comment type="caution">
    <text evidence="2">The sequence shown here is derived from an EMBL/GenBank/DDBJ whole genome shotgun (WGS) entry which is preliminary data.</text>
</comment>
<feature type="region of interest" description="Disordered" evidence="1">
    <location>
        <begin position="22"/>
        <end position="247"/>
    </location>
</feature>
<protein>
    <submittedName>
        <fullName evidence="2">Uncharacterized protein</fullName>
    </submittedName>
</protein>
<sequence>MWGQGAGFGGLVRAELPAHHIPVTSPLTDTTHPTPNTQPTHPPAHRPHHAPQRSLPRQPSTFPSPQHHSRTHPRIPHDNPAGTPGNTPPPERRFPLPSPTFPPPATALGVPPPFPPRPQVTGFPAADHRSGESPAPDHSTRFCPIPSNSPRRSSSRPGDRPEAPPAAYHHRYSGRRSDWPEIGSSRPAAHPHYFDRRTGCAPLTPPQFPFPGPVTTSDNPRSADQDRCKHGRAPTLGGSGPCREAPP</sequence>
<keyword evidence="3" id="KW-1185">Reference proteome</keyword>
<evidence type="ECO:0000256" key="1">
    <source>
        <dbReference type="SAM" id="MobiDB-lite"/>
    </source>
</evidence>
<gene>
    <name evidence="2" type="ORF">ATK36_1824</name>
</gene>